<dbReference type="Proteomes" id="UP001497644">
    <property type="component" value="Chromosome 3"/>
</dbReference>
<accession>A0AAV2NNV3</accession>
<keyword evidence="2" id="KW-1185">Reference proteome</keyword>
<name>A0AAV2NNV3_9HYME</name>
<protein>
    <submittedName>
        <fullName evidence="1">Uncharacterized protein</fullName>
    </submittedName>
</protein>
<proteinExistence type="predicted"/>
<dbReference type="AlphaFoldDB" id="A0AAV2NNV3"/>
<sequence length="84" mass="9566">MNSLELGILSTGQVSQKVDVIRVDPSVLNREEFQCSCNCSRSMLRDLRIVADLQRPSLLCHLLEYVIGWTFKTDTNIQNVRIQG</sequence>
<organism evidence="1 2">
    <name type="scientific">Lasius platythorax</name>
    <dbReference type="NCBI Taxonomy" id="488582"/>
    <lineage>
        <taxon>Eukaryota</taxon>
        <taxon>Metazoa</taxon>
        <taxon>Ecdysozoa</taxon>
        <taxon>Arthropoda</taxon>
        <taxon>Hexapoda</taxon>
        <taxon>Insecta</taxon>
        <taxon>Pterygota</taxon>
        <taxon>Neoptera</taxon>
        <taxon>Endopterygota</taxon>
        <taxon>Hymenoptera</taxon>
        <taxon>Apocrita</taxon>
        <taxon>Aculeata</taxon>
        <taxon>Formicoidea</taxon>
        <taxon>Formicidae</taxon>
        <taxon>Formicinae</taxon>
        <taxon>Lasius</taxon>
        <taxon>Lasius</taxon>
    </lineage>
</organism>
<reference evidence="1" key="1">
    <citation type="submission" date="2024-04" db="EMBL/GenBank/DDBJ databases">
        <authorList>
            <consortium name="Molecular Ecology Group"/>
        </authorList>
    </citation>
    <scope>NUCLEOTIDE SEQUENCE</scope>
</reference>
<evidence type="ECO:0000313" key="2">
    <source>
        <dbReference type="Proteomes" id="UP001497644"/>
    </source>
</evidence>
<evidence type="ECO:0000313" key="1">
    <source>
        <dbReference type="EMBL" id="CAL1682116.1"/>
    </source>
</evidence>
<dbReference type="EMBL" id="OZ034826">
    <property type="protein sequence ID" value="CAL1682116.1"/>
    <property type="molecule type" value="Genomic_DNA"/>
</dbReference>
<gene>
    <name evidence="1" type="ORF">LPLAT_LOCUS7993</name>
</gene>